<dbReference type="PROSITE" id="PS51935">
    <property type="entry name" value="NLPC_P60"/>
    <property type="match status" value="1"/>
</dbReference>
<evidence type="ECO:0000256" key="5">
    <source>
        <dbReference type="SAM" id="SignalP"/>
    </source>
</evidence>
<keyword evidence="5" id="KW-0732">Signal</keyword>
<evidence type="ECO:0000313" key="7">
    <source>
        <dbReference type="EMBL" id="TDC04091.1"/>
    </source>
</evidence>
<evidence type="ECO:0000256" key="3">
    <source>
        <dbReference type="ARBA" id="ARBA00022801"/>
    </source>
</evidence>
<feature type="chain" id="PRO_5020907681" evidence="5">
    <location>
        <begin position="29"/>
        <end position="324"/>
    </location>
</feature>
<dbReference type="Gene3D" id="1.10.530.10">
    <property type="match status" value="1"/>
</dbReference>
<name>A0A4R4N5I8_9ACTN</name>
<keyword evidence="8" id="KW-1185">Reference proteome</keyword>
<dbReference type="CDD" id="cd13399">
    <property type="entry name" value="Slt35-like"/>
    <property type="match status" value="1"/>
</dbReference>
<protein>
    <submittedName>
        <fullName evidence="7">Hydrolase Nlp/P60</fullName>
    </submittedName>
</protein>
<sequence length="324" mass="34221">MKAAATTCAAALALPLGLVILAAGHDSAAGTGSPAGAPTAEARRDIPPAYLRWYLDAAHTCPGLPWNVLAAIGKVETDHGRSTAPGVHSGENAAGAGGPMQFLAATWAAYGVDGDHDGRKDRYNPADAIPSAAHYLCANHAGQGGKHLRRAIWQYNHADWYVRKVLAQAARYAAPTASRQGVIVVKAALRWLGTPYSWGGGGPTGPTYGTAQGAGIEGFDCSGLTQYAWAQAGIRLPRVAADQYNAGIHIPRTRLQPGDLLFFATNPTNPATIHHVAIYYGHGRMIHAPHTGDVVRIAQFTGNPYRERQYTGATRPNPPRTTQT</sequence>
<dbReference type="Pfam" id="PF00877">
    <property type="entry name" value="NLPC_P60"/>
    <property type="match status" value="1"/>
</dbReference>
<dbReference type="AlphaFoldDB" id="A0A4R4N5I8"/>
<evidence type="ECO:0000256" key="4">
    <source>
        <dbReference type="ARBA" id="ARBA00022807"/>
    </source>
</evidence>
<proteinExistence type="inferred from homology"/>
<accession>A0A4R4N5I8</accession>
<reference evidence="7 8" key="1">
    <citation type="submission" date="2019-03" db="EMBL/GenBank/DDBJ databases">
        <title>Draft genome sequences of novel Actinobacteria.</title>
        <authorList>
            <person name="Sahin N."/>
            <person name="Ay H."/>
            <person name="Saygin H."/>
        </authorList>
    </citation>
    <scope>NUCLEOTIDE SEQUENCE [LARGE SCALE GENOMIC DNA]</scope>
    <source>
        <strain evidence="7 8">DSM 45347</strain>
    </source>
</reference>
<dbReference type="RefSeq" id="WP_131944883.1">
    <property type="nucleotide sequence ID" value="NZ_BAAAMX010000024.1"/>
</dbReference>
<dbReference type="InterPro" id="IPR023346">
    <property type="entry name" value="Lysozyme-like_dom_sf"/>
</dbReference>
<dbReference type="InterPro" id="IPR038765">
    <property type="entry name" value="Papain-like_cys_pep_sf"/>
</dbReference>
<keyword evidence="4" id="KW-0788">Thiol protease</keyword>
<dbReference type="InterPro" id="IPR051794">
    <property type="entry name" value="PG_Endopeptidase_C40"/>
</dbReference>
<dbReference type="PANTHER" id="PTHR47359:SF3">
    <property type="entry name" value="NLP_P60 DOMAIN-CONTAINING PROTEIN-RELATED"/>
    <property type="match status" value="1"/>
</dbReference>
<dbReference type="GO" id="GO:0006508">
    <property type="term" value="P:proteolysis"/>
    <property type="evidence" value="ECO:0007669"/>
    <property type="project" value="UniProtKB-KW"/>
</dbReference>
<dbReference type="Gene3D" id="3.90.1720.10">
    <property type="entry name" value="endopeptidase domain like (from Nostoc punctiforme)"/>
    <property type="match status" value="1"/>
</dbReference>
<dbReference type="InterPro" id="IPR000064">
    <property type="entry name" value="NLP_P60_dom"/>
</dbReference>
<evidence type="ECO:0000256" key="2">
    <source>
        <dbReference type="ARBA" id="ARBA00022670"/>
    </source>
</evidence>
<dbReference type="GO" id="GO:0008234">
    <property type="term" value="F:cysteine-type peptidase activity"/>
    <property type="evidence" value="ECO:0007669"/>
    <property type="project" value="UniProtKB-KW"/>
</dbReference>
<gene>
    <name evidence="7" type="ORF">E1284_37415</name>
</gene>
<comment type="caution">
    <text evidence="7">The sequence shown here is derived from an EMBL/GenBank/DDBJ whole genome shotgun (WGS) entry which is preliminary data.</text>
</comment>
<dbReference type="SUPFAM" id="SSF54001">
    <property type="entry name" value="Cysteine proteinases"/>
    <property type="match status" value="1"/>
</dbReference>
<keyword evidence="3 7" id="KW-0378">Hydrolase</keyword>
<evidence type="ECO:0000313" key="8">
    <source>
        <dbReference type="Proteomes" id="UP000295431"/>
    </source>
</evidence>
<comment type="similarity">
    <text evidence="1">Belongs to the peptidase C40 family.</text>
</comment>
<dbReference type="EMBL" id="SMJW01000358">
    <property type="protein sequence ID" value="TDC04091.1"/>
    <property type="molecule type" value="Genomic_DNA"/>
</dbReference>
<organism evidence="7 8">
    <name type="scientific">Actinomadura bangladeshensis</name>
    <dbReference type="NCBI Taxonomy" id="453573"/>
    <lineage>
        <taxon>Bacteria</taxon>
        <taxon>Bacillati</taxon>
        <taxon>Actinomycetota</taxon>
        <taxon>Actinomycetes</taxon>
        <taxon>Streptosporangiales</taxon>
        <taxon>Thermomonosporaceae</taxon>
        <taxon>Actinomadura</taxon>
    </lineage>
</organism>
<dbReference type="PANTHER" id="PTHR47359">
    <property type="entry name" value="PEPTIDOGLYCAN DL-ENDOPEPTIDASE CWLO"/>
    <property type="match status" value="1"/>
</dbReference>
<evidence type="ECO:0000256" key="1">
    <source>
        <dbReference type="ARBA" id="ARBA00007074"/>
    </source>
</evidence>
<dbReference type="Proteomes" id="UP000295431">
    <property type="component" value="Unassembled WGS sequence"/>
</dbReference>
<dbReference type="SUPFAM" id="SSF53955">
    <property type="entry name" value="Lysozyme-like"/>
    <property type="match status" value="1"/>
</dbReference>
<evidence type="ECO:0000259" key="6">
    <source>
        <dbReference type="PROSITE" id="PS51935"/>
    </source>
</evidence>
<dbReference type="Pfam" id="PF13406">
    <property type="entry name" value="SLT_2"/>
    <property type="match status" value="1"/>
</dbReference>
<dbReference type="OrthoDB" id="5244330at2"/>
<feature type="signal peptide" evidence="5">
    <location>
        <begin position="1"/>
        <end position="28"/>
    </location>
</feature>
<keyword evidence="2" id="KW-0645">Protease</keyword>
<feature type="domain" description="NlpC/P60" evidence="6">
    <location>
        <begin position="178"/>
        <end position="317"/>
    </location>
</feature>
<dbReference type="InterPro" id="IPR031304">
    <property type="entry name" value="SLT_2"/>
</dbReference>